<dbReference type="Proteomes" id="UP000178935">
    <property type="component" value="Unassembled WGS sequence"/>
</dbReference>
<accession>A0A1G2JKH3</accession>
<dbReference type="Gene3D" id="3.40.50.450">
    <property type="match status" value="1"/>
</dbReference>
<evidence type="ECO:0000313" key="2">
    <source>
        <dbReference type="Proteomes" id="UP000178935"/>
    </source>
</evidence>
<proteinExistence type="predicted"/>
<evidence type="ECO:0000313" key="1">
    <source>
        <dbReference type="EMBL" id="OGZ87562.1"/>
    </source>
</evidence>
<gene>
    <name evidence="1" type="ORF">A2561_00935</name>
</gene>
<comment type="caution">
    <text evidence="1">The sequence shown here is derived from an EMBL/GenBank/DDBJ whole genome shotgun (WGS) entry which is preliminary data.</text>
</comment>
<dbReference type="AlphaFoldDB" id="A0A1G2JKH3"/>
<protein>
    <recommendedName>
        <fullName evidence="3">Nucleoside 2-deoxyribosyltransferase</fullName>
    </recommendedName>
</protein>
<organism evidence="1 2">
    <name type="scientific">Candidatus Staskawiczbacteria bacterium RIFOXYD1_FULL_32_13</name>
    <dbReference type="NCBI Taxonomy" id="1802234"/>
    <lineage>
        <taxon>Bacteria</taxon>
        <taxon>Candidatus Staskawicziibacteriota</taxon>
    </lineage>
</organism>
<dbReference type="EMBL" id="MHPU01000041">
    <property type="protein sequence ID" value="OGZ87562.1"/>
    <property type="molecule type" value="Genomic_DNA"/>
</dbReference>
<reference evidence="1 2" key="1">
    <citation type="journal article" date="2016" name="Nat. Commun.">
        <title>Thousands of microbial genomes shed light on interconnected biogeochemical processes in an aquifer system.</title>
        <authorList>
            <person name="Anantharaman K."/>
            <person name="Brown C.T."/>
            <person name="Hug L.A."/>
            <person name="Sharon I."/>
            <person name="Castelle C.J."/>
            <person name="Probst A.J."/>
            <person name="Thomas B.C."/>
            <person name="Singh A."/>
            <person name="Wilkins M.J."/>
            <person name="Karaoz U."/>
            <person name="Brodie E.L."/>
            <person name="Williams K.H."/>
            <person name="Hubbard S.S."/>
            <person name="Banfield J.F."/>
        </authorList>
    </citation>
    <scope>NUCLEOTIDE SEQUENCE [LARGE SCALE GENOMIC DNA]</scope>
</reference>
<evidence type="ECO:0008006" key="3">
    <source>
        <dbReference type="Google" id="ProtNLM"/>
    </source>
</evidence>
<name>A0A1G2JKH3_9BACT</name>
<sequence>MCRGFCSFFGDFPMSANGKTAYICGPLTELPPDVQESVRNLYSRIADAHKQYFDIRAFVPHEHYDPIRHTNFLPEDVDEAERDQVCNKTSVLIVVAIAPSWGGGIEVEMANHSGVPAILFYPKGKKVSRLLRGNPAIKETMEYTIEQIGIWGLMSVIQKLPVA</sequence>